<dbReference type="Proteomes" id="UP000627446">
    <property type="component" value="Unassembled WGS sequence"/>
</dbReference>
<dbReference type="PANTHER" id="PTHR30454:SF0">
    <property type="entry name" value="4-HYDROXY-3-METHYLBUT-2-EN-1-YL DIPHOSPHATE SYNTHASE (FERREDOXIN), CHLOROPLASTIC"/>
    <property type="match status" value="1"/>
</dbReference>
<evidence type="ECO:0000256" key="1">
    <source>
        <dbReference type="ARBA" id="ARBA00022485"/>
    </source>
</evidence>
<dbReference type="GO" id="GO:0046429">
    <property type="term" value="F:4-hydroxy-3-methylbut-2-en-1-yl diphosphate synthase activity (ferredoxin)"/>
    <property type="evidence" value="ECO:0007669"/>
    <property type="project" value="UniProtKB-UniRule"/>
</dbReference>
<dbReference type="InterPro" id="IPR058579">
    <property type="entry name" value="IspG_C"/>
</dbReference>
<keyword evidence="2 7" id="KW-0479">Metal-binding</keyword>
<keyword evidence="4 7" id="KW-0408">Iron</keyword>
<evidence type="ECO:0000259" key="8">
    <source>
        <dbReference type="Pfam" id="PF04551"/>
    </source>
</evidence>
<evidence type="ECO:0000313" key="10">
    <source>
        <dbReference type="EMBL" id="MBC3880196.1"/>
    </source>
</evidence>
<dbReference type="NCBIfam" id="NF001540">
    <property type="entry name" value="PRK00366.1"/>
    <property type="match status" value="1"/>
</dbReference>
<keyword evidence="6 7" id="KW-0414">Isoprene biosynthesis</keyword>
<comment type="function">
    <text evidence="7">Converts 2C-methyl-D-erythritol 2,4-cyclodiphosphate (ME-2,4cPP) into 1-hydroxy-2-methyl-2-(E)-butenyl 4-diphosphate.</text>
</comment>
<keyword evidence="5 7" id="KW-0411">Iron-sulfur</keyword>
<dbReference type="InterPro" id="IPR058578">
    <property type="entry name" value="IspG_TIM"/>
</dbReference>
<evidence type="ECO:0000313" key="11">
    <source>
        <dbReference type="Proteomes" id="UP000627446"/>
    </source>
</evidence>
<gene>
    <name evidence="7 10" type="primary">ispG</name>
    <name evidence="10" type="synonym">gcpE</name>
    <name evidence="10" type="ORF">H8K36_02295</name>
</gene>
<dbReference type="InterPro" id="IPR011005">
    <property type="entry name" value="Dihydropteroate_synth-like_sf"/>
</dbReference>
<evidence type="ECO:0000256" key="5">
    <source>
        <dbReference type="ARBA" id="ARBA00023014"/>
    </source>
</evidence>
<evidence type="ECO:0000259" key="9">
    <source>
        <dbReference type="Pfam" id="PF26540"/>
    </source>
</evidence>
<protein>
    <recommendedName>
        <fullName evidence="7">4-hydroxy-3-methylbut-2-en-1-yl diphosphate synthase (flavodoxin)</fullName>
        <ecNumber evidence="7">1.17.7.3</ecNumber>
    </recommendedName>
    <alternativeName>
        <fullName evidence="7">1-hydroxy-2-methyl-2-(E)-butenyl 4-diphosphate synthase</fullName>
    </alternativeName>
</protein>
<dbReference type="AlphaFoldDB" id="A0A923HU92"/>
<comment type="similarity">
    <text evidence="7">Belongs to the IspG family.</text>
</comment>
<dbReference type="PANTHER" id="PTHR30454">
    <property type="entry name" value="4-HYDROXY-3-METHYLBUT-2-EN-1-YL DIPHOSPHATE SYNTHASE"/>
    <property type="match status" value="1"/>
</dbReference>
<keyword evidence="3 7" id="KW-0560">Oxidoreductase</keyword>
<dbReference type="GO" id="GO:0141197">
    <property type="term" value="F:4-hydroxy-3-methylbut-2-enyl-diphosphate synthase activity (flavodoxin)"/>
    <property type="evidence" value="ECO:0007669"/>
    <property type="project" value="UniProtKB-EC"/>
</dbReference>
<dbReference type="GO" id="GO:0051539">
    <property type="term" value="F:4 iron, 4 sulfur cluster binding"/>
    <property type="evidence" value="ECO:0007669"/>
    <property type="project" value="UniProtKB-UniRule"/>
</dbReference>
<dbReference type="RefSeq" id="WP_186915273.1">
    <property type="nucleotide sequence ID" value="NZ_JACOFZ010000001.1"/>
</dbReference>
<dbReference type="NCBIfam" id="TIGR00612">
    <property type="entry name" value="ispG_gcpE"/>
    <property type="match status" value="1"/>
</dbReference>
<proteinExistence type="inferred from homology"/>
<feature type="domain" description="IspG TIM-barrel" evidence="8">
    <location>
        <begin position="30"/>
        <end position="292"/>
    </location>
</feature>
<feature type="binding site" evidence="7">
    <location>
        <position position="364"/>
    </location>
    <ligand>
        <name>[4Fe-4S] cluster</name>
        <dbReference type="ChEBI" id="CHEBI:49883"/>
    </ligand>
</feature>
<evidence type="ECO:0000256" key="6">
    <source>
        <dbReference type="ARBA" id="ARBA00023229"/>
    </source>
</evidence>
<keyword evidence="1 7" id="KW-0004">4Fe-4S</keyword>
<feature type="binding site" evidence="7">
    <location>
        <position position="311"/>
    </location>
    <ligand>
        <name>[4Fe-4S] cluster</name>
        <dbReference type="ChEBI" id="CHEBI:49883"/>
    </ligand>
</feature>
<evidence type="ECO:0000256" key="2">
    <source>
        <dbReference type="ARBA" id="ARBA00022723"/>
    </source>
</evidence>
<comment type="caution">
    <text evidence="10">The sequence shown here is derived from an EMBL/GenBank/DDBJ whole genome shotgun (WGS) entry which is preliminary data.</text>
</comment>
<dbReference type="GO" id="GO:0016114">
    <property type="term" value="P:terpenoid biosynthetic process"/>
    <property type="evidence" value="ECO:0007669"/>
    <property type="project" value="InterPro"/>
</dbReference>
<dbReference type="Pfam" id="PF26540">
    <property type="entry name" value="GcpE_C"/>
    <property type="match status" value="1"/>
</dbReference>
<dbReference type="EC" id="1.17.7.3" evidence="7"/>
<comment type="cofactor">
    <cofactor evidence="7">
        <name>[4Fe-4S] cluster</name>
        <dbReference type="ChEBI" id="CHEBI:49883"/>
    </cofactor>
    <text evidence="7">Binds 1 [4Fe-4S] cluster.</text>
</comment>
<dbReference type="GO" id="GO:0005506">
    <property type="term" value="F:iron ion binding"/>
    <property type="evidence" value="ECO:0007669"/>
    <property type="project" value="InterPro"/>
</dbReference>
<dbReference type="InterPro" id="IPR004588">
    <property type="entry name" value="IspG_bac-typ"/>
</dbReference>
<dbReference type="HAMAP" id="MF_00159">
    <property type="entry name" value="IspG"/>
    <property type="match status" value="1"/>
</dbReference>
<comment type="catalytic activity">
    <reaction evidence="7">
        <text>(2E)-4-hydroxy-3-methylbut-2-enyl diphosphate + oxidized [flavodoxin] + H2O + 2 H(+) = 2-C-methyl-D-erythritol 2,4-cyclic diphosphate + reduced [flavodoxin]</text>
        <dbReference type="Rhea" id="RHEA:43604"/>
        <dbReference type="Rhea" id="RHEA-COMP:10622"/>
        <dbReference type="Rhea" id="RHEA-COMP:10623"/>
        <dbReference type="ChEBI" id="CHEBI:15377"/>
        <dbReference type="ChEBI" id="CHEBI:15378"/>
        <dbReference type="ChEBI" id="CHEBI:57618"/>
        <dbReference type="ChEBI" id="CHEBI:58210"/>
        <dbReference type="ChEBI" id="CHEBI:58483"/>
        <dbReference type="ChEBI" id="CHEBI:128753"/>
        <dbReference type="EC" id="1.17.7.3"/>
    </reaction>
</comment>
<evidence type="ECO:0000256" key="3">
    <source>
        <dbReference type="ARBA" id="ARBA00023002"/>
    </source>
</evidence>
<dbReference type="InterPro" id="IPR016425">
    <property type="entry name" value="IspG_bac"/>
</dbReference>
<evidence type="ECO:0000256" key="4">
    <source>
        <dbReference type="ARBA" id="ARBA00023004"/>
    </source>
</evidence>
<name>A0A923HU92_9BURK</name>
<feature type="binding site" evidence="7">
    <location>
        <position position="314"/>
    </location>
    <ligand>
        <name>[4Fe-4S] cluster</name>
        <dbReference type="ChEBI" id="CHEBI:49883"/>
    </ligand>
</feature>
<reference evidence="10" key="1">
    <citation type="submission" date="2020-08" db="EMBL/GenBank/DDBJ databases">
        <title>Novel species isolated from subtropical streams in China.</title>
        <authorList>
            <person name="Lu H."/>
        </authorList>
    </citation>
    <scope>NUCLEOTIDE SEQUENCE</scope>
    <source>
        <strain evidence="10">LX22W</strain>
    </source>
</reference>
<accession>A0A923HU92</accession>
<comment type="pathway">
    <text evidence="7">Isoprenoid biosynthesis; isopentenyl diphosphate biosynthesis via DXP pathway; isopentenyl diphosphate from 1-deoxy-D-xylulose 5-phosphate: step 5/6.</text>
</comment>
<feature type="domain" description="IspG C-terminal" evidence="9">
    <location>
        <begin position="308"/>
        <end position="408"/>
    </location>
</feature>
<dbReference type="Gene3D" id="3.30.413.10">
    <property type="entry name" value="Sulfite Reductase Hemoprotein, domain 1"/>
    <property type="match status" value="1"/>
</dbReference>
<evidence type="ECO:0000256" key="7">
    <source>
        <dbReference type="HAMAP-Rule" id="MF_00159"/>
    </source>
</evidence>
<dbReference type="InterPro" id="IPR045854">
    <property type="entry name" value="NO2/SO3_Rdtase_4Fe4S_sf"/>
</dbReference>
<dbReference type="Pfam" id="PF04551">
    <property type="entry name" value="GcpE"/>
    <property type="match status" value="1"/>
</dbReference>
<feature type="binding site" evidence="7">
    <location>
        <position position="357"/>
    </location>
    <ligand>
        <name>[4Fe-4S] cluster</name>
        <dbReference type="ChEBI" id="CHEBI:49883"/>
    </ligand>
</feature>
<dbReference type="Gene3D" id="3.20.20.20">
    <property type="entry name" value="Dihydropteroate synthase-like"/>
    <property type="match status" value="1"/>
</dbReference>
<dbReference type="FunFam" id="3.30.413.10:FF:000012">
    <property type="entry name" value="4-hydroxy-3-methylbut-2-en-1-yl diphosphate synthase (flavodoxin)"/>
    <property type="match status" value="1"/>
</dbReference>
<organism evidence="10 11">
    <name type="scientific">Undibacterium nitidum</name>
    <dbReference type="NCBI Taxonomy" id="2762298"/>
    <lineage>
        <taxon>Bacteria</taxon>
        <taxon>Pseudomonadati</taxon>
        <taxon>Pseudomonadota</taxon>
        <taxon>Betaproteobacteria</taxon>
        <taxon>Burkholderiales</taxon>
        <taxon>Oxalobacteraceae</taxon>
        <taxon>Undibacterium</taxon>
    </lineage>
</organism>
<dbReference type="GO" id="GO:0019288">
    <property type="term" value="P:isopentenyl diphosphate biosynthetic process, methylerythritol 4-phosphate pathway"/>
    <property type="evidence" value="ECO:0007669"/>
    <property type="project" value="UniProtKB-UniRule"/>
</dbReference>
<keyword evidence="11" id="KW-1185">Reference proteome</keyword>
<dbReference type="PIRSF" id="PIRSF004640">
    <property type="entry name" value="IspG"/>
    <property type="match status" value="1"/>
</dbReference>
<dbReference type="EMBL" id="JACOFZ010000001">
    <property type="protein sequence ID" value="MBC3880196.1"/>
    <property type="molecule type" value="Genomic_DNA"/>
</dbReference>
<sequence length="419" mass="45220">MGFELNEIRTGALLRRLTKTVSVVHGSRIVRIGGDAPVVVQSMTNTDTADVIGTAIQIKELARAGSEIVRLTVNNPEAAKAVPEIREQLDKMGVDVPLVGDFHYNGHTLLSEYPACAEALSKYRINPGNVGQGAKRDTQFAQMIELACRYDKPVRIGVNWGSLDQSLLARVMDENASRAQPLSAQTVMYQALITSAIESAQRAEELGLAGDKIILSCKVSGVQDLIAVYRELATRCHYPLHLGLTEAGMGSKGIVASTAALSVLMQEGIGDTIRISLTPEPGGDRCKEVFVAQEILQTMGLRKFMPMVIACPGCGRTTSTVFQELADQIQSYLREQMPVWKSEYPGVESMNVAVMGCIVNGPGESKHANIGISLPGTGESPAAPVFIDGVKAMTLRGENIAKDFQKIVLDYVQSHYSTK</sequence>